<keyword evidence="2" id="KW-1185">Reference proteome</keyword>
<dbReference type="GO" id="GO:0003676">
    <property type="term" value="F:nucleic acid binding"/>
    <property type="evidence" value="ECO:0007669"/>
    <property type="project" value="InterPro"/>
</dbReference>
<organism evidence="1 2">
    <name type="scientific">Paramuricea clavata</name>
    <name type="common">Red gorgonian</name>
    <name type="synonym">Violescent sea-whip</name>
    <dbReference type="NCBI Taxonomy" id="317549"/>
    <lineage>
        <taxon>Eukaryota</taxon>
        <taxon>Metazoa</taxon>
        <taxon>Cnidaria</taxon>
        <taxon>Anthozoa</taxon>
        <taxon>Octocorallia</taxon>
        <taxon>Malacalcyonacea</taxon>
        <taxon>Plexauridae</taxon>
        <taxon>Paramuricea</taxon>
    </lineage>
</organism>
<name>A0A7D9E3C5_PARCT</name>
<proteinExistence type="predicted"/>
<dbReference type="Proteomes" id="UP001152795">
    <property type="component" value="Unassembled WGS sequence"/>
</dbReference>
<feature type="non-terminal residue" evidence="1">
    <location>
        <position position="237"/>
    </location>
</feature>
<accession>A0A7D9E3C5</accession>
<comment type="caution">
    <text evidence="1">The sequence shown here is derived from an EMBL/GenBank/DDBJ whole genome shotgun (WGS) entry which is preliminary data.</text>
</comment>
<gene>
    <name evidence="1" type="ORF">PACLA_8A062394</name>
</gene>
<evidence type="ECO:0000313" key="1">
    <source>
        <dbReference type="EMBL" id="CAB3999634.1"/>
    </source>
</evidence>
<dbReference type="Gene3D" id="3.30.420.10">
    <property type="entry name" value="Ribonuclease H-like superfamily/Ribonuclease H"/>
    <property type="match status" value="1"/>
</dbReference>
<dbReference type="AlphaFoldDB" id="A0A7D9E3C5"/>
<protein>
    <submittedName>
        <fullName evidence="1">Uncharacterized protein</fullName>
    </submittedName>
</protein>
<dbReference type="EMBL" id="CACRXK020003632">
    <property type="protein sequence ID" value="CAB3999634.1"/>
    <property type="molecule type" value="Genomic_DNA"/>
</dbReference>
<dbReference type="InterPro" id="IPR036397">
    <property type="entry name" value="RNaseH_sf"/>
</dbReference>
<dbReference type="PANTHER" id="PTHR47331">
    <property type="entry name" value="PHD-TYPE DOMAIN-CONTAINING PROTEIN"/>
    <property type="match status" value="1"/>
</dbReference>
<evidence type="ECO:0000313" key="2">
    <source>
        <dbReference type="Proteomes" id="UP001152795"/>
    </source>
</evidence>
<sequence>FTKSSRRMWCIPGVGTLRMPLRGCSDLGEASQASCKGSSIAVLSNPSKNLLQNLIHVRPPLSVEKLWLFWQNYQQKSFFGDCGISPSQEQLPYDVRHPVILPRRHWITRLIVKDYHEKANHNAGVNFILSQINEKYWIIAAREEIREWENQYYVSPQGVRWLFNPPAGPHFGGAHEILVKAAKKAIYSVLGSSDVNDEELITIFTEAEGLLNSRPLSYQSADRWRKTSKTARLRRIH</sequence>
<feature type="non-terminal residue" evidence="1">
    <location>
        <position position="1"/>
    </location>
</feature>
<dbReference type="PANTHER" id="PTHR47331:SF1">
    <property type="entry name" value="GAG-LIKE PROTEIN"/>
    <property type="match status" value="1"/>
</dbReference>
<reference evidence="1" key="1">
    <citation type="submission" date="2020-04" db="EMBL/GenBank/DDBJ databases">
        <authorList>
            <person name="Alioto T."/>
            <person name="Alioto T."/>
            <person name="Gomez Garrido J."/>
        </authorList>
    </citation>
    <scope>NUCLEOTIDE SEQUENCE</scope>
    <source>
        <strain evidence="1">A484AB</strain>
    </source>
</reference>
<dbReference type="OrthoDB" id="5975730at2759"/>